<protein>
    <submittedName>
        <fullName evidence="2">Nucleoside-diphosphate-sugar epimerase</fullName>
    </submittedName>
</protein>
<name>A0ABV4GPP8_9BRAD</name>
<dbReference type="InterPro" id="IPR001509">
    <property type="entry name" value="Epimerase_deHydtase"/>
</dbReference>
<dbReference type="Gene3D" id="3.40.50.720">
    <property type="entry name" value="NAD(P)-binding Rossmann-like Domain"/>
    <property type="match status" value="1"/>
</dbReference>
<keyword evidence="3" id="KW-1185">Reference proteome</keyword>
<dbReference type="Proteomes" id="UP001565474">
    <property type="component" value="Unassembled WGS sequence"/>
</dbReference>
<sequence>MNGANRNAVLIGHSGFLGTALRAAIEARPGARVELARRNFVKQVLEGNGDQAVSSMLVPGVAQDWICAVGIVNPGADPAVIEAINVEFPRRLYALLGNLTLPGGVRLVTIGSVLESHGALASSNAYLASKSRMFEALSGAGDALRWHHIRLHTLYGGSKKPHPFMFAGQMFEALVRKERFKMSGGTQLREYHHVQDIAESVSSFLSSDGQDRIIELSSAEPIRLRELASAVFQYFNEIDLLEIGSKVHSHGEVFESIYQRSPYLAASRDPIEGVICWFKELNVVRS</sequence>
<feature type="domain" description="NAD-dependent epimerase/dehydratase" evidence="1">
    <location>
        <begin position="9"/>
        <end position="207"/>
    </location>
</feature>
<evidence type="ECO:0000313" key="3">
    <source>
        <dbReference type="Proteomes" id="UP001565474"/>
    </source>
</evidence>
<dbReference type="EMBL" id="JBGBZN010000002">
    <property type="protein sequence ID" value="MEY9473696.1"/>
    <property type="molecule type" value="Genomic_DNA"/>
</dbReference>
<accession>A0ABV4GPP8</accession>
<reference evidence="2 3" key="1">
    <citation type="submission" date="2024-07" db="EMBL/GenBank/DDBJ databases">
        <title>Genomic Encyclopedia of Type Strains, Phase V (KMG-V): Genome sequencing to study the core and pangenomes of soil and plant-associated prokaryotes.</title>
        <authorList>
            <person name="Whitman W."/>
        </authorList>
    </citation>
    <scope>NUCLEOTIDE SEQUENCE [LARGE SCALE GENOMIC DNA]</scope>
    <source>
        <strain evidence="2 3">USDA 222</strain>
    </source>
</reference>
<comment type="caution">
    <text evidence="2">The sequence shown here is derived from an EMBL/GenBank/DDBJ whole genome shotgun (WGS) entry which is preliminary data.</text>
</comment>
<organism evidence="2 3">
    <name type="scientific">Bradyrhizobium yuanmingense</name>
    <dbReference type="NCBI Taxonomy" id="108015"/>
    <lineage>
        <taxon>Bacteria</taxon>
        <taxon>Pseudomonadati</taxon>
        <taxon>Pseudomonadota</taxon>
        <taxon>Alphaproteobacteria</taxon>
        <taxon>Hyphomicrobiales</taxon>
        <taxon>Nitrobacteraceae</taxon>
        <taxon>Bradyrhizobium</taxon>
    </lineage>
</organism>
<dbReference type="RefSeq" id="WP_225136927.1">
    <property type="nucleotide sequence ID" value="NZ_JADYWB010000027.1"/>
</dbReference>
<proteinExistence type="predicted"/>
<evidence type="ECO:0000313" key="2">
    <source>
        <dbReference type="EMBL" id="MEY9473696.1"/>
    </source>
</evidence>
<dbReference type="Pfam" id="PF01370">
    <property type="entry name" value="Epimerase"/>
    <property type="match status" value="1"/>
</dbReference>
<evidence type="ECO:0000259" key="1">
    <source>
        <dbReference type="Pfam" id="PF01370"/>
    </source>
</evidence>
<dbReference type="SUPFAM" id="SSF51735">
    <property type="entry name" value="NAD(P)-binding Rossmann-fold domains"/>
    <property type="match status" value="1"/>
</dbReference>
<gene>
    <name evidence="2" type="ORF">ABH992_006095</name>
</gene>
<dbReference type="InterPro" id="IPR036291">
    <property type="entry name" value="NAD(P)-bd_dom_sf"/>
</dbReference>